<feature type="region of interest" description="Disordered" evidence="9">
    <location>
        <begin position="1559"/>
        <end position="1631"/>
    </location>
</feature>
<proteinExistence type="predicted"/>
<feature type="compositionally biased region" description="Polar residues" evidence="9">
    <location>
        <begin position="1445"/>
        <end position="1458"/>
    </location>
</feature>
<feature type="region of interest" description="Disordered" evidence="9">
    <location>
        <begin position="1353"/>
        <end position="1397"/>
    </location>
</feature>
<feature type="region of interest" description="Disordered" evidence="9">
    <location>
        <begin position="1"/>
        <end position="35"/>
    </location>
</feature>
<evidence type="ECO:0000256" key="9">
    <source>
        <dbReference type="SAM" id="MobiDB-lite"/>
    </source>
</evidence>
<dbReference type="GO" id="GO:0016874">
    <property type="term" value="F:ligase activity"/>
    <property type="evidence" value="ECO:0007669"/>
    <property type="project" value="UniProtKB-KW"/>
</dbReference>
<feature type="region of interest" description="Disordered" evidence="9">
    <location>
        <begin position="126"/>
        <end position="185"/>
    </location>
</feature>
<dbReference type="InterPro" id="IPR002867">
    <property type="entry name" value="IBR_dom"/>
</dbReference>
<organism evidence="12">
    <name type="scientific">Phaffia rhodozyma</name>
    <name type="common">Yeast</name>
    <name type="synonym">Xanthophyllomyces dendrorhous</name>
    <dbReference type="NCBI Taxonomy" id="264483"/>
    <lineage>
        <taxon>Eukaryota</taxon>
        <taxon>Fungi</taxon>
        <taxon>Dikarya</taxon>
        <taxon>Basidiomycota</taxon>
        <taxon>Agaricomycotina</taxon>
        <taxon>Tremellomycetes</taxon>
        <taxon>Cystofilobasidiales</taxon>
        <taxon>Mrakiaceae</taxon>
        <taxon>Phaffia</taxon>
    </lineage>
</organism>
<feature type="region of interest" description="Disordered" evidence="9">
    <location>
        <begin position="1430"/>
        <end position="1478"/>
    </location>
</feature>
<dbReference type="InterPro" id="IPR048962">
    <property type="entry name" value="ARIH1-like_UBL"/>
</dbReference>
<feature type="transmembrane region" description="Helical" evidence="10">
    <location>
        <begin position="730"/>
        <end position="755"/>
    </location>
</feature>
<keyword evidence="10" id="KW-1133">Transmembrane helix</keyword>
<dbReference type="Pfam" id="PF21235">
    <property type="entry name" value="UBA_ARI1"/>
    <property type="match status" value="1"/>
</dbReference>
<feature type="transmembrane region" description="Helical" evidence="10">
    <location>
        <begin position="1084"/>
        <end position="1102"/>
    </location>
</feature>
<dbReference type="InterPro" id="IPR036259">
    <property type="entry name" value="MFS_trans_sf"/>
</dbReference>
<reference evidence="12" key="1">
    <citation type="submission" date="2014-08" db="EMBL/GenBank/DDBJ databases">
        <authorList>
            <person name="Sharma Rahul"/>
            <person name="Thines Marco"/>
        </authorList>
    </citation>
    <scope>NUCLEOTIDE SEQUENCE</scope>
</reference>
<feature type="compositionally biased region" description="Polar residues" evidence="9">
    <location>
        <begin position="154"/>
        <end position="163"/>
    </location>
</feature>
<accession>A0A0F7SPN5</accession>
<evidence type="ECO:0000256" key="10">
    <source>
        <dbReference type="SAM" id="Phobius"/>
    </source>
</evidence>
<comment type="catalytic activity">
    <reaction evidence="1">
        <text>[E2 ubiquitin-conjugating enzyme]-S-ubiquitinyl-L-cysteine + [acceptor protein]-L-lysine = [E2 ubiquitin-conjugating enzyme]-L-cysteine + [acceptor protein]-N(6)-ubiquitinyl-L-lysine.</text>
        <dbReference type="EC" id="2.3.2.31"/>
    </reaction>
</comment>
<dbReference type="Gene3D" id="1.20.1250.20">
    <property type="entry name" value="MFS general substrate transporter like domains"/>
    <property type="match status" value="1"/>
</dbReference>
<evidence type="ECO:0000256" key="1">
    <source>
        <dbReference type="ARBA" id="ARBA00001798"/>
    </source>
</evidence>
<evidence type="ECO:0000256" key="8">
    <source>
        <dbReference type="ARBA" id="ARBA00022833"/>
    </source>
</evidence>
<keyword evidence="10" id="KW-0472">Membrane</keyword>
<dbReference type="Pfam" id="PF19422">
    <property type="entry name" value="Ariadne"/>
    <property type="match status" value="1"/>
</dbReference>
<dbReference type="PANTHER" id="PTHR11685">
    <property type="entry name" value="RBR FAMILY RING FINGER AND IBR DOMAIN-CONTAINING"/>
    <property type="match status" value="1"/>
</dbReference>
<keyword evidence="7" id="KW-0833">Ubl conjugation pathway</keyword>
<dbReference type="GO" id="GO:0061630">
    <property type="term" value="F:ubiquitin protein ligase activity"/>
    <property type="evidence" value="ECO:0007669"/>
    <property type="project" value="UniProtKB-EC"/>
</dbReference>
<keyword evidence="10" id="KW-0812">Transmembrane</keyword>
<evidence type="ECO:0000259" key="11">
    <source>
        <dbReference type="PROSITE" id="PS51873"/>
    </source>
</evidence>
<feature type="transmembrane region" description="Helical" evidence="10">
    <location>
        <begin position="767"/>
        <end position="785"/>
    </location>
</feature>
<evidence type="ECO:0000256" key="5">
    <source>
        <dbReference type="ARBA" id="ARBA00022737"/>
    </source>
</evidence>
<evidence type="ECO:0000256" key="3">
    <source>
        <dbReference type="ARBA" id="ARBA00022679"/>
    </source>
</evidence>
<keyword evidence="5" id="KW-0677">Repeat</keyword>
<evidence type="ECO:0000313" key="12">
    <source>
        <dbReference type="EMBL" id="CED82078.1"/>
    </source>
</evidence>
<dbReference type="SUPFAM" id="SSF103473">
    <property type="entry name" value="MFS general substrate transporter"/>
    <property type="match status" value="1"/>
</dbReference>
<dbReference type="PROSITE" id="PS00518">
    <property type="entry name" value="ZF_RING_1"/>
    <property type="match status" value="1"/>
</dbReference>
<feature type="domain" description="RING-type" evidence="11">
    <location>
        <begin position="189"/>
        <end position="409"/>
    </location>
</feature>
<feature type="compositionally biased region" description="Low complexity" evidence="9">
    <location>
        <begin position="1381"/>
        <end position="1395"/>
    </location>
</feature>
<feature type="compositionally biased region" description="Low complexity" evidence="9">
    <location>
        <begin position="1295"/>
        <end position="1307"/>
    </location>
</feature>
<dbReference type="InterPro" id="IPR045840">
    <property type="entry name" value="Ariadne"/>
</dbReference>
<feature type="transmembrane region" description="Helical" evidence="10">
    <location>
        <begin position="890"/>
        <end position="915"/>
    </location>
</feature>
<evidence type="ECO:0000256" key="7">
    <source>
        <dbReference type="ARBA" id="ARBA00022786"/>
    </source>
</evidence>
<feature type="compositionally biased region" description="Polar residues" evidence="9">
    <location>
        <begin position="129"/>
        <end position="139"/>
    </location>
</feature>
<dbReference type="EMBL" id="LN483124">
    <property type="protein sequence ID" value="CED82078.1"/>
    <property type="molecule type" value="Genomic_DNA"/>
</dbReference>
<dbReference type="FunFam" id="3.30.40.10:FF:000019">
    <property type="entry name" value="RBR-type E3 ubiquitin transferase"/>
    <property type="match status" value="1"/>
</dbReference>
<dbReference type="InterPro" id="IPR013083">
    <property type="entry name" value="Znf_RING/FYVE/PHD"/>
</dbReference>
<feature type="transmembrane region" description="Helical" evidence="10">
    <location>
        <begin position="665"/>
        <end position="686"/>
    </location>
</feature>
<dbReference type="Pfam" id="PF01485">
    <property type="entry name" value="IBR"/>
    <property type="match status" value="1"/>
</dbReference>
<keyword evidence="12" id="KW-0436">Ligase</keyword>
<sequence>MSDDSSELEDFEMDEDDDMLDYDDDSASEVDLSEDDGAGFAFEDLAASKSLEKKPYDILYTSKNPENLREAMDNEVNKFKSLFDMDIQTATLLLRSFNWNRERLVERYMDAPYECLAKAGLDINPPSPVTNTVPLPSSASHHESPSKKPRRTNVRSVSGSRTGSLDMPSSSSSRPTHLAPQRPSTPAHTDFECPICCIDFSAEEVAAETLALGCGHRACKECWKQYLEGKIKDEGESVRIQCLESGCGRVVSVNVVESLVSAPLKERYDALLNRTYVDDNPTLRWCPAPECEYAVECKQAPPKVLDKIIPTVKCKCGQVFCFGCGYSADHRPVICRVATKWLKKCADDSETSNWISANTKECIKCHSTIEKNGGCNHMTCKKCKHEFCWVCMGDWTEHGTSWYNCNRYEEKSGQDARDSQSKSRASLERYLHYYNRWANHELSAKLDRELYLKTEKKMEQMQLTSDLTWIEVQFAKKAVDTLVVARMTLKWTYAMAYHLAKNNQTALFEDNQSDLEQAVEALSELLEKPIEPELIPALRQHVTDKTVYVQKRHAIMLDDSLQGYLENRHLDSLACLILLYSSGGSIPPPTKMSSSSADLQNQQDPICEIDRLPNPSPVSNRKWKRRARLSLVFLSIAGNCITAGGVASFPLFAPYIASHFNLEEAATNVAILGGLVGAYFGAAPVGSFVDRYGPRKTSLLASLFNITGYLSLHILLLLPPDHPFLQASPFSIHVLLSFSFLFIGLGTVSSYFCSLTTSSLTFPSHPSLALGCPLALFGLSAWAISESAGWAIFGDPTDELDVGKFSLALLLTVGGWNAFAAFGMKVMPHRHEVEFIRDEVARADPDWVREGGADGTIDEETPLLMGSRSLGRARGTVDLTFKHLMSERSFWILGMSMFLMIGPMEMIIASVGSIVTSLLPRSTNQTTLQAVSLHLIESASPLSFLTSSKATNPLRIRQKHVKIISICNTISRISVGAIADYLSASTTDPVVLPKLADRPSVENRRADSSWATPIANVSPPSTPASASFEESDVTKVDVEESRRWKHRFHMSKITMVLLTLTMLAVVYAFAGLDAGLGARGLDALWVLTGVVGWSYGCLFTLLPSITTQIFGLKTFGRNYGLLSYFVATSSLGFTYLYGLLANLAYTSYSAERVCRGAGCFRHIMWISFGSTVAAAVFPSGMDSIITPLHSPPSSGTLVMERRSSGTGLNSMFPTELSKSRVGEVTNNGLDDLDDFEWEEAEDEPPSHTLTVPTLNSYNHSTHSFTDPSLFSNISSLSPSREDGTNSPNSDTYIVPSTSSPIPLLSPLNKSTKRNRTDTSSTVSAQASPTSALIARIKQSATALQKDLFRINTSPLRMHHHRHQNRTNENHSSSRRRKSSESESGSSNGTDSESGGMLKRAKMTGLADLEDSDDDLNSDLLVLSTKRTTKPALTPRKAGNFKPTRISASSRFSKDSMTCPTPDRQHHQQPGFSPPKLRTRPAMSAKAAQNVLSSVQTRALPGSGIKRPNRGDPSMEKLRLQMRTSKARIQTLEKTEEIKERIGLSEKFLISDDEDMFADEEEASGKGSPQGARKGRGATSIDLEPEAHPKGKINLSLDRDKRRGGYHAEISDQDLSSDSESEESLLLGTPSPMLFPEDVPGYTFAPDPPLTEPLLLMESLFGAENGTALRDIVTKDKRARKMERRERRSLERQGGGEGFRGVWCRNRSGENELAVEQAEWAFVRLQGSSRHPLFISLSRAVEQKDVHAFENIVSMGGLSPAVLETMDVKGRRGLLISLIENACLAPSISLSTLCLEHIGLMFNSSFHTPASPIIESARLIMVLSSAFQRLGFRVDLLRAAARNDSGSTPSKPIPPQQGTILPMSHTRRERAVGCLIEIVENAVRHSIFSNSALSRVICIIALVTLDRMTPINLLYTCQRALGVAIESISSPNEELKLCHKLVQISSPYKMGFKMGLLEAFPIAGPACRRLTSALAVLLLDGTMNLSTYGSPPSMDVLLDTLSQSKDRTPLSKFYIHPHTDYEQLVASIRILSFILLDLQEIYLAEQARAKDRRLKANYSDNFLSRRETFELLEAEGSLQILGNALNACDAKIVDARATHLDRSAAKAFLLNLRMSINYRNIVYQSKFQKQRAAGEAGRNGQTILNFGSSKMTAA</sequence>
<dbReference type="CDD" id="cd20346">
    <property type="entry name" value="BRcat_RBR_ANKIB1"/>
    <property type="match status" value="1"/>
</dbReference>
<feature type="transmembrane region" description="Helical" evidence="10">
    <location>
        <begin position="698"/>
        <end position="718"/>
    </location>
</feature>
<feature type="region of interest" description="Disordered" evidence="9">
    <location>
        <begin position="1003"/>
        <end position="1029"/>
    </location>
</feature>
<dbReference type="InterPro" id="IPR031127">
    <property type="entry name" value="E3_UB_ligase_RBR"/>
</dbReference>
<keyword evidence="3" id="KW-0808">Transferase</keyword>
<protein>
    <recommendedName>
        <fullName evidence="2">RBR-type E3 ubiquitin transferase</fullName>
        <ecNumber evidence="2">2.3.2.31</ecNumber>
    </recommendedName>
</protein>
<feature type="transmembrane region" description="Helical" evidence="10">
    <location>
        <begin position="1053"/>
        <end position="1072"/>
    </location>
</feature>
<feature type="transmembrane region" description="Helical" evidence="10">
    <location>
        <begin position="805"/>
        <end position="827"/>
    </location>
</feature>
<dbReference type="SUPFAM" id="SSF57850">
    <property type="entry name" value="RING/U-box"/>
    <property type="match status" value="3"/>
</dbReference>
<dbReference type="Gene3D" id="3.30.40.10">
    <property type="entry name" value="Zinc/RING finger domain, C3HC4 (zinc finger)"/>
    <property type="match status" value="1"/>
</dbReference>
<keyword evidence="8" id="KW-0862">Zinc</keyword>
<dbReference type="SMART" id="SM00647">
    <property type="entry name" value="IBR"/>
    <property type="match status" value="2"/>
</dbReference>
<dbReference type="PROSITE" id="PS51873">
    <property type="entry name" value="TRIAD"/>
    <property type="match status" value="1"/>
</dbReference>
<dbReference type="GO" id="GO:0008270">
    <property type="term" value="F:zinc ion binding"/>
    <property type="evidence" value="ECO:0007669"/>
    <property type="project" value="UniProtKB-KW"/>
</dbReference>
<feature type="compositionally biased region" description="Polar residues" evidence="9">
    <location>
        <begin position="1317"/>
        <end position="1328"/>
    </location>
</feature>
<dbReference type="InterPro" id="IPR044066">
    <property type="entry name" value="TRIAD_supradom"/>
</dbReference>
<feature type="transmembrane region" description="Helical" evidence="10">
    <location>
        <begin position="1122"/>
        <end position="1145"/>
    </location>
</feature>
<feature type="region of interest" description="Disordered" evidence="9">
    <location>
        <begin position="1273"/>
        <end position="1328"/>
    </location>
</feature>
<dbReference type="Gene3D" id="1.20.120.1750">
    <property type="match status" value="1"/>
</dbReference>
<evidence type="ECO:0000256" key="6">
    <source>
        <dbReference type="ARBA" id="ARBA00022771"/>
    </source>
</evidence>
<dbReference type="Pfam" id="PF22191">
    <property type="entry name" value="IBR_1"/>
    <property type="match status" value="1"/>
</dbReference>
<evidence type="ECO:0000256" key="2">
    <source>
        <dbReference type="ARBA" id="ARBA00012251"/>
    </source>
</evidence>
<feature type="transmembrane region" description="Helical" evidence="10">
    <location>
        <begin position="631"/>
        <end position="653"/>
    </location>
</feature>
<keyword evidence="6" id="KW-0863">Zinc-finger</keyword>
<keyword evidence="4" id="KW-0479">Metal-binding</keyword>
<name>A0A0F7SPN5_PHARH</name>
<feature type="compositionally biased region" description="Acidic residues" evidence="9">
    <location>
        <begin position="1610"/>
        <end position="1622"/>
    </location>
</feature>
<dbReference type="FunFam" id="1.20.120.1750:FF:000007">
    <property type="entry name" value="RBR-type E3 ubiquitin transferase"/>
    <property type="match status" value="1"/>
</dbReference>
<dbReference type="InterPro" id="IPR017907">
    <property type="entry name" value="Znf_RING_CS"/>
</dbReference>
<dbReference type="CDD" id="cd20356">
    <property type="entry name" value="Rcat_RBR_HHARI-like"/>
    <property type="match status" value="1"/>
</dbReference>
<evidence type="ECO:0000256" key="4">
    <source>
        <dbReference type="ARBA" id="ARBA00022723"/>
    </source>
</evidence>
<dbReference type="GO" id="GO:0016567">
    <property type="term" value="P:protein ubiquitination"/>
    <property type="evidence" value="ECO:0007669"/>
    <property type="project" value="InterPro"/>
</dbReference>
<dbReference type="EC" id="2.3.2.31" evidence="2"/>
<dbReference type="CDD" id="cd16625">
    <property type="entry name" value="RING-HC_RBR_HEL2-like"/>
    <property type="match status" value="1"/>
</dbReference>